<dbReference type="SUPFAM" id="SSF53474">
    <property type="entry name" value="alpha/beta-Hydrolases"/>
    <property type="match status" value="1"/>
</dbReference>
<dbReference type="EMBL" id="UGQB01000004">
    <property type="protein sequence ID" value="STZ07119.1"/>
    <property type="molecule type" value="Genomic_DNA"/>
</dbReference>
<dbReference type="STRING" id="1122244.GCA_000426885_02363"/>
<dbReference type="Proteomes" id="UP000254065">
    <property type="component" value="Unassembled WGS sequence"/>
</dbReference>
<dbReference type="RefSeq" id="WP_208854379.1">
    <property type="nucleotide sequence ID" value="NZ_UGQB01000004.1"/>
</dbReference>
<organism evidence="1 2">
    <name type="scientific">Moraxella caprae</name>
    <dbReference type="NCBI Taxonomy" id="90240"/>
    <lineage>
        <taxon>Bacteria</taxon>
        <taxon>Pseudomonadati</taxon>
        <taxon>Pseudomonadota</taxon>
        <taxon>Gammaproteobacteria</taxon>
        <taxon>Moraxellales</taxon>
        <taxon>Moraxellaceae</taxon>
        <taxon>Moraxella</taxon>
    </lineage>
</organism>
<dbReference type="Gene3D" id="3.40.50.1820">
    <property type="entry name" value="alpha/beta hydrolase"/>
    <property type="match status" value="1"/>
</dbReference>
<protein>
    <submittedName>
        <fullName evidence="1">Uncharacterized protein</fullName>
    </submittedName>
</protein>
<accession>A0A378QX42</accession>
<dbReference type="InterPro" id="IPR029058">
    <property type="entry name" value="AB_hydrolase_fold"/>
</dbReference>
<evidence type="ECO:0000313" key="1">
    <source>
        <dbReference type="EMBL" id="STZ07119.1"/>
    </source>
</evidence>
<evidence type="ECO:0000313" key="2">
    <source>
        <dbReference type="Proteomes" id="UP000254065"/>
    </source>
</evidence>
<dbReference type="AlphaFoldDB" id="A0A378QX42"/>
<keyword evidence="2" id="KW-1185">Reference proteome</keyword>
<reference evidence="1 2" key="1">
    <citation type="submission" date="2018-06" db="EMBL/GenBank/DDBJ databases">
        <authorList>
            <consortium name="Pathogen Informatics"/>
            <person name="Doyle S."/>
        </authorList>
    </citation>
    <scope>NUCLEOTIDE SEQUENCE [LARGE SCALE GENOMIC DNA]</scope>
    <source>
        <strain evidence="1 2">NCTC12877</strain>
    </source>
</reference>
<sequence length="90" mass="10018">MADAHTIKMMNAMNYIAQSPTEHWRIRHGAKDNDTSLAVPVILATALQNHGKNVDFALAWGVGHDGDYDLNELFDWADKLVKENGVVKSK</sequence>
<name>A0A378QX42_9GAMM</name>
<gene>
    <name evidence="1" type="ORF">NCTC12877_00074</name>
</gene>
<proteinExistence type="predicted"/>